<organism evidence="1 2">
    <name type="scientific">Euplotes crassus</name>
    <dbReference type="NCBI Taxonomy" id="5936"/>
    <lineage>
        <taxon>Eukaryota</taxon>
        <taxon>Sar</taxon>
        <taxon>Alveolata</taxon>
        <taxon>Ciliophora</taxon>
        <taxon>Intramacronucleata</taxon>
        <taxon>Spirotrichea</taxon>
        <taxon>Hypotrichia</taxon>
        <taxon>Euplotida</taxon>
        <taxon>Euplotidae</taxon>
        <taxon>Moneuplotes</taxon>
    </lineage>
</organism>
<reference evidence="1" key="1">
    <citation type="submission" date="2023-07" db="EMBL/GenBank/DDBJ databases">
        <authorList>
            <consortium name="AG Swart"/>
            <person name="Singh M."/>
            <person name="Singh A."/>
            <person name="Seah K."/>
            <person name="Emmerich C."/>
        </authorList>
    </citation>
    <scope>NUCLEOTIDE SEQUENCE</scope>
    <source>
        <strain evidence="1">DP1</strain>
    </source>
</reference>
<proteinExistence type="predicted"/>
<keyword evidence="2" id="KW-1185">Reference proteome</keyword>
<comment type="caution">
    <text evidence="1">The sequence shown here is derived from an EMBL/GenBank/DDBJ whole genome shotgun (WGS) entry which is preliminary data.</text>
</comment>
<protein>
    <submittedName>
        <fullName evidence="1">Uncharacterized protein</fullName>
    </submittedName>
</protein>
<dbReference type="EMBL" id="CAMPGE010003715">
    <property type="protein sequence ID" value="CAI2362559.1"/>
    <property type="molecule type" value="Genomic_DNA"/>
</dbReference>
<dbReference type="AlphaFoldDB" id="A0AAD1U968"/>
<evidence type="ECO:0000313" key="1">
    <source>
        <dbReference type="EMBL" id="CAI2362559.1"/>
    </source>
</evidence>
<name>A0AAD1U968_EUPCR</name>
<accession>A0AAD1U968</accession>
<gene>
    <name evidence="1" type="ORF">ECRASSUSDP1_LOCUS3883</name>
</gene>
<dbReference type="Proteomes" id="UP001295684">
    <property type="component" value="Unassembled WGS sequence"/>
</dbReference>
<sequence>MSSPTNFPKLCDINDTSYLYPENVFSSIASAEPEDACSLFSLSMSSSESYPARICNNPDPLEQQASNEICGRSNLDDFSSYLRKTVNEGESEGTFVENPKSGPAIPPQEISIKNLTSSNRRDVAYKSAIRLLRKFYRDLFKAKNPDIVQKTYLKCTLEQVYERVHIMLAGLIPPESFTEDLIHYTIGMIGIKKAPELECCCDTKNQVIAFHRCARQFSRIKFENALESENLRALAWCLVQELDDPRVNIFIEELSSTLIE</sequence>
<evidence type="ECO:0000313" key="2">
    <source>
        <dbReference type="Proteomes" id="UP001295684"/>
    </source>
</evidence>